<feature type="region of interest" description="Disordered" evidence="1">
    <location>
        <begin position="207"/>
        <end position="228"/>
    </location>
</feature>
<dbReference type="NCBIfam" id="NF041646">
    <property type="entry name" value="VC0807_fam"/>
    <property type="match status" value="1"/>
</dbReference>
<organism evidence="3 4">
    <name type="scientific">Priestia endophytica DSM 13796</name>
    <dbReference type="NCBI Taxonomy" id="1121089"/>
    <lineage>
        <taxon>Bacteria</taxon>
        <taxon>Bacillati</taxon>
        <taxon>Bacillota</taxon>
        <taxon>Bacilli</taxon>
        <taxon>Bacillales</taxon>
        <taxon>Bacillaceae</taxon>
        <taxon>Priestia</taxon>
    </lineage>
</organism>
<feature type="transmembrane region" description="Helical" evidence="2">
    <location>
        <begin position="61"/>
        <end position="78"/>
    </location>
</feature>
<evidence type="ECO:0000313" key="3">
    <source>
        <dbReference type="EMBL" id="SFQ88250.1"/>
    </source>
</evidence>
<evidence type="ECO:0000256" key="2">
    <source>
        <dbReference type="SAM" id="Phobius"/>
    </source>
</evidence>
<evidence type="ECO:0000313" key="4">
    <source>
        <dbReference type="Proteomes" id="UP000182762"/>
    </source>
</evidence>
<proteinExistence type="predicted"/>
<keyword evidence="2" id="KW-0812">Transmembrane</keyword>
<dbReference type="RefSeq" id="WP_061803898.1">
    <property type="nucleotide sequence ID" value="NZ_FOXX01000025.1"/>
</dbReference>
<dbReference type="GeneID" id="93713510"/>
<reference evidence="3 4" key="1">
    <citation type="submission" date="2016-10" db="EMBL/GenBank/DDBJ databases">
        <authorList>
            <person name="Varghese N."/>
            <person name="Submissions S."/>
        </authorList>
    </citation>
    <scope>NUCLEOTIDE SEQUENCE [LARGE SCALE GENOMIC DNA]</scope>
    <source>
        <strain evidence="3 4">DSM 13796</strain>
    </source>
</reference>
<keyword evidence="2" id="KW-1133">Transmembrane helix</keyword>
<evidence type="ECO:0000256" key="1">
    <source>
        <dbReference type="SAM" id="MobiDB-lite"/>
    </source>
</evidence>
<dbReference type="Proteomes" id="UP000182762">
    <property type="component" value="Unassembled WGS sequence"/>
</dbReference>
<keyword evidence="2" id="KW-0472">Membrane</keyword>
<sequence length="228" mass="25593">MGKASRTIIFDILFYIAVPWLIWKYGRESLGDYYAMLLSTGPGILYTLYRFGRDKQFNVTGLFILTTMISSTAVDLLSGSAEAMLVNSVYVSAVIGVFFLFTTFTKRPFAMYFFVDGYQLMGYDRQQTLAACLHPSILKGFQICTGIMALRQFATSGVKWYLIGKYGVDGYDKMLVVMRVTGWIFSGVVTVALIIVASKLGNMLPHEEDENEKDEDQNPPPSSDHKLI</sequence>
<protein>
    <recommendedName>
        <fullName evidence="5">Intracellular septation protein A</fullName>
    </recommendedName>
</protein>
<name>A0A1I6C4X7_9BACI</name>
<feature type="compositionally biased region" description="Acidic residues" evidence="1">
    <location>
        <begin position="207"/>
        <end position="217"/>
    </location>
</feature>
<accession>A0A1I6C4X7</accession>
<feature type="transmembrane region" description="Helical" evidence="2">
    <location>
        <begin position="7"/>
        <end position="25"/>
    </location>
</feature>
<feature type="transmembrane region" description="Helical" evidence="2">
    <location>
        <begin position="180"/>
        <end position="198"/>
    </location>
</feature>
<gene>
    <name evidence="3" type="ORF">SAMN02745910_04997</name>
</gene>
<dbReference type="EMBL" id="FOXX01000025">
    <property type="protein sequence ID" value="SFQ88250.1"/>
    <property type="molecule type" value="Genomic_DNA"/>
</dbReference>
<keyword evidence="4" id="KW-1185">Reference proteome</keyword>
<feature type="transmembrane region" description="Helical" evidence="2">
    <location>
        <begin position="31"/>
        <end position="49"/>
    </location>
</feature>
<comment type="caution">
    <text evidence="3">The sequence shown here is derived from an EMBL/GenBank/DDBJ whole genome shotgun (WGS) entry which is preliminary data.</text>
</comment>
<feature type="transmembrane region" description="Helical" evidence="2">
    <location>
        <begin position="84"/>
        <end position="104"/>
    </location>
</feature>
<evidence type="ECO:0008006" key="5">
    <source>
        <dbReference type="Google" id="ProtNLM"/>
    </source>
</evidence>